<dbReference type="PANTHER" id="PTHR45964:SF9">
    <property type="entry name" value="SULFOTRANSFERASE"/>
    <property type="match status" value="1"/>
</dbReference>
<reference evidence="2 3" key="1">
    <citation type="submission" date="2022-05" db="EMBL/GenBank/DDBJ databases">
        <title>A multi-omics perspective on studying reproductive biology in Daphnia sinensis.</title>
        <authorList>
            <person name="Jia J."/>
        </authorList>
    </citation>
    <scope>NUCLEOTIDE SEQUENCE [LARGE SCALE GENOMIC DNA]</scope>
    <source>
        <strain evidence="2 3">WSL</strain>
    </source>
</reference>
<keyword evidence="3" id="KW-1185">Reference proteome</keyword>
<dbReference type="Gene3D" id="3.40.50.300">
    <property type="entry name" value="P-loop containing nucleotide triphosphate hydrolases"/>
    <property type="match status" value="1"/>
</dbReference>
<accession>A0AAD5PTX8</accession>
<dbReference type="SUPFAM" id="SSF52540">
    <property type="entry name" value="P-loop containing nucleoside triphosphate hydrolases"/>
    <property type="match status" value="1"/>
</dbReference>
<evidence type="ECO:0000256" key="1">
    <source>
        <dbReference type="ARBA" id="ARBA00010236"/>
    </source>
</evidence>
<protein>
    <submittedName>
        <fullName evidence="2">Uncharacterized protein</fullName>
    </submittedName>
</protein>
<comment type="caution">
    <text evidence="2">The sequence shown here is derived from an EMBL/GenBank/DDBJ whole genome shotgun (WGS) entry which is preliminary data.</text>
</comment>
<gene>
    <name evidence="2" type="ORF">GHT06_016021</name>
</gene>
<dbReference type="PANTHER" id="PTHR45964">
    <property type="entry name" value="WSCD FAMILY MEMBER CG9164"/>
    <property type="match status" value="1"/>
</dbReference>
<proteinExistence type="inferred from homology"/>
<comment type="similarity">
    <text evidence="1">Belongs to the WSCD family.</text>
</comment>
<dbReference type="AlphaFoldDB" id="A0AAD5PTX8"/>
<evidence type="ECO:0000313" key="3">
    <source>
        <dbReference type="Proteomes" id="UP000820818"/>
    </source>
</evidence>
<dbReference type="InterPro" id="IPR051589">
    <property type="entry name" value="Sialate-O-sulfotransferase"/>
</dbReference>
<dbReference type="EMBL" id="WJBH02000005">
    <property type="protein sequence ID" value="KAI9559232.1"/>
    <property type="molecule type" value="Genomic_DNA"/>
</dbReference>
<sequence>MFRRSGSSPSVLLGILIVTAICLLTKNYLSHREDLAPQEVDDEGTSENNRTITAAASLLNSPINGKAITERHSAGIEPFPEFRYEQSDVLRGLRLAEKRDWWSWNGDSNCLRHQVYLLKAGSQPKPGAFVSFPGSGNTWLRTILMGITGLFIGSVYDSTFHSDANNRSYKLPTDCNCWLLQKTHDFSLYENPGRLPLANPRTLEKFEGKGILLIRNPFKAIQSYLNFEHGGMTGLAPKSAFLGKEWGDFVRHSVYSWELLATVWIGGLKHGGVVYYENLYYNTSFELKRILKMIGFNDYDKERFDCGLRHAKDKTFKRKTSVSESPYTEKQKLLIQKAIENVQVALKKRKLDPLPVHYYMTARRSDNLLPVCKGNLLDQRKYHYKEEGHGSFDSSQLISTNGPCRLLTYTVERAVTCFDAIRKNRSEKQLLHLVFIGDSRIRQQFFNFLRLIPDHDRKSRPSPIPPIHHGDIDVISDVLMLKLSFQWRPLLDDNVTETIRQWASPNHETERPYLIFLSMVLWHLVRIHSQDEYNVYQGKLKVINPILNQLSKGSQIIWLHQYPMLTFYGGMPYGGVHDSDIILSEKAHRYNKDVRHILRNNSSIRIWDSSNPLAEEYVRGCALIRRGHPGPRFYKDPDHSFIDCNDYIHTGYSALSLATQILFNDICNAQMEIDL</sequence>
<name>A0AAD5PTX8_9CRUS</name>
<evidence type="ECO:0000313" key="2">
    <source>
        <dbReference type="EMBL" id="KAI9559232.1"/>
    </source>
</evidence>
<dbReference type="Proteomes" id="UP000820818">
    <property type="component" value="Linkage Group LG5"/>
</dbReference>
<dbReference type="InterPro" id="IPR027417">
    <property type="entry name" value="P-loop_NTPase"/>
</dbReference>
<organism evidence="2 3">
    <name type="scientific">Daphnia sinensis</name>
    <dbReference type="NCBI Taxonomy" id="1820382"/>
    <lineage>
        <taxon>Eukaryota</taxon>
        <taxon>Metazoa</taxon>
        <taxon>Ecdysozoa</taxon>
        <taxon>Arthropoda</taxon>
        <taxon>Crustacea</taxon>
        <taxon>Branchiopoda</taxon>
        <taxon>Diplostraca</taxon>
        <taxon>Cladocera</taxon>
        <taxon>Anomopoda</taxon>
        <taxon>Daphniidae</taxon>
        <taxon>Daphnia</taxon>
        <taxon>Daphnia similis group</taxon>
    </lineage>
</organism>